<keyword evidence="1" id="KW-0812">Transmembrane</keyword>
<feature type="transmembrane region" description="Helical" evidence="1">
    <location>
        <begin position="12"/>
        <end position="39"/>
    </location>
</feature>
<name>A0A318R2H4_PROMR</name>
<keyword evidence="1" id="KW-1133">Transmembrane helix</keyword>
<keyword evidence="1" id="KW-0472">Membrane</keyword>
<dbReference type="RefSeq" id="WP_158466958.1">
    <property type="nucleotide sequence ID" value="NZ_QJUE01000005.1"/>
</dbReference>
<accession>A0A318R2H4</accession>
<gene>
    <name evidence="2" type="ORF">DNJ73_06795</name>
</gene>
<evidence type="ECO:0000313" key="3">
    <source>
        <dbReference type="Proteomes" id="UP000247807"/>
    </source>
</evidence>
<dbReference type="OrthoDB" id="9948068at2"/>
<sequence>MEQKNNLSLFEYMSLALVLSFFVNHNIYLVLIGIIFSLYSLNKKHINKYINININKYHESKIIDSEVDGLSQSNYDNKKIIKQNSDISLVEKIEELGYIPKSDSINDTNAA</sequence>
<organism evidence="2 3">
    <name type="scientific">Prochlorococcus marinus XMU1408</name>
    <dbReference type="NCBI Taxonomy" id="2213228"/>
    <lineage>
        <taxon>Bacteria</taxon>
        <taxon>Bacillati</taxon>
        <taxon>Cyanobacteriota</taxon>
        <taxon>Cyanophyceae</taxon>
        <taxon>Synechococcales</taxon>
        <taxon>Prochlorococcaceae</taxon>
        <taxon>Prochlorococcus</taxon>
    </lineage>
</organism>
<proteinExistence type="predicted"/>
<dbReference type="EMBL" id="QJUE01000005">
    <property type="protein sequence ID" value="PYE01131.1"/>
    <property type="molecule type" value="Genomic_DNA"/>
</dbReference>
<comment type="caution">
    <text evidence="2">The sequence shown here is derived from an EMBL/GenBank/DDBJ whole genome shotgun (WGS) entry which is preliminary data.</text>
</comment>
<dbReference type="Proteomes" id="UP000247807">
    <property type="component" value="Unassembled WGS sequence"/>
</dbReference>
<evidence type="ECO:0000256" key="1">
    <source>
        <dbReference type="SAM" id="Phobius"/>
    </source>
</evidence>
<protein>
    <submittedName>
        <fullName evidence="2">Uncharacterized protein</fullName>
    </submittedName>
</protein>
<evidence type="ECO:0000313" key="2">
    <source>
        <dbReference type="EMBL" id="PYE01131.1"/>
    </source>
</evidence>
<dbReference type="AlphaFoldDB" id="A0A318R2H4"/>
<reference evidence="2 3" key="1">
    <citation type="journal article" date="2018" name="Appl. Environ. Microbiol.">
        <title>Genome rearrangement shapes Prochlorococcus ecological adaptation.</title>
        <authorList>
            <person name="Yan W."/>
            <person name="Wei S."/>
            <person name="Wang Q."/>
            <person name="Xiao X."/>
            <person name="Zeng Q."/>
            <person name="Jiao N."/>
            <person name="Zhang R."/>
        </authorList>
    </citation>
    <scope>NUCLEOTIDE SEQUENCE [LARGE SCALE GENOMIC DNA]</scope>
    <source>
        <strain evidence="2 3">XMU1408</strain>
    </source>
</reference>